<name>A0A8H2VE78_9SACH</name>
<evidence type="ECO:0000313" key="5">
    <source>
        <dbReference type="EMBL" id="CAB4253275.1"/>
    </source>
</evidence>
<dbReference type="RefSeq" id="XP_041405313.1">
    <property type="nucleotide sequence ID" value="XM_041549379.1"/>
</dbReference>
<feature type="compositionally biased region" description="Low complexity" evidence="4">
    <location>
        <begin position="88"/>
        <end position="106"/>
    </location>
</feature>
<dbReference type="GO" id="GO:0005829">
    <property type="term" value="C:cytosol"/>
    <property type="evidence" value="ECO:0007669"/>
    <property type="project" value="GOC"/>
</dbReference>
<evidence type="ECO:0000256" key="3">
    <source>
        <dbReference type="ARBA" id="ARBA00022927"/>
    </source>
</evidence>
<gene>
    <name evidence="5" type="ORF">KABA2_02S15686</name>
</gene>
<dbReference type="Gene3D" id="2.60.40.640">
    <property type="match status" value="2"/>
</dbReference>
<dbReference type="GeneID" id="64856431"/>
<keyword evidence="6" id="KW-1185">Reference proteome</keyword>
<comment type="caution">
    <text evidence="5">The sequence shown here is derived from an EMBL/GenBank/DDBJ whole genome shotgun (WGS) entry which is preliminary data.</text>
</comment>
<dbReference type="InterPro" id="IPR028934">
    <property type="entry name" value="Vps26-related"/>
</dbReference>
<evidence type="ECO:0000256" key="4">
    <source>
        <dbReference type="SAM" id="MobiDB-lite"/>
    </source>
</evidence>
<evidence type="ECO:0000313" key="6">
    <source>
        <dbReference type="Proteomes" id="UP000644660"/>
    </source>
</evidence>
<dbReference type="Proteomes" id="UP000644660">
    <property type="component" value="Unassembled WGS sequence"/>
</dbReference>
<evidence type="ECO:0000256" key="2">
    <source>
        <dbReference type="ARBA" id="ARBA00022448"/>
    </source>
</evidence>
<dbReference type="FunFam" id="2.60.40.640:FF:000015">
    <property type="entry name" value="Vacuolar protein sorting-associated protein 26"/>
    <property type="match status" value="1"/>
</dbReference>
<sequence>MNMFFKSPIDVEILLDGEESRKHVDVPITTGSANSLRKESLPLIEDGESLKGIVTLRVREGKRVEHLGVKISVVGSIDMQKVGGVTPSSASKGSSASSNASNYSATDSKKRQVDQFLYLSYDLCPPGELQHSQSFPFTFKDLAKMYESYKGKNVDVSYYIKVTVTRKSTDISKVKRFWVYLYNDISKTPSNLTTTKTGTRKIINEFSDSGKDNNDKPKETNSASETNENNNEQSKDTVASKENGVVPKPVKLDIGIDNCLHIEFEYVKSQYTLKDVIVGRIYFLLTRLRVKYMELSLITRESSGVKQNSVIIDTTSIRFEIMDGSPVKGETIPIRLFLGGYDLTPNMSCNYFTVKNYLSLVIIDEDGRRYFKQSEIVLYRTR</sequence>
<feature type="compositionally biased region" description="Basic and acidic residues" evidence="4">
    <location>
        <begin position="208"/>
        <end position="219"/>
    </location>
</feature>
<comment type="similarity">
    <text evidence="1">Belongs to the VPS26 family.</text>
</comment>
<accession>A0A8H2VE78</accession>
<feature type="region of interest" description="Disordered" evidence="4">
    <location>
        <begin position="204"/>
        <end position="242"/>
    </location>
</feature>
<keyword evidence="2" id="KW-0813">Transport</keyword>
<proteinExistence type="inferred from homology"/>
<dbReference type="GO" id="GO:0006886">
    <property type="term" value="P:intracellular protein transport"/>
    <property type="evidence" value="ECO:0007669"/>
    <property type="project" value="InterPro"/>
</dbReference>
<dbReference type="OrthoDB" id="3821113at2759"/>
<protein>
    <submittedName>
        <fullName evidence="5">Similar to Saccharomyces cerevisiae YJL053W PEP8 Vacuolar protein sorting protein that forms part of the multimeric membrane-associated retromer complex along with Vps35p</fullName>
    </submittedName>
</protein>
<dbReference type="FunFam" id="2.60.40.640:FF:000035">
    <property type="entry name" value="Carboxypeptidase Y-deficient"/>
    <property type="match status" value="1"/>
</dbReference>
<dbReference type="PANTHER" id="PTHR12233">
    <property type="entry name" value="VACUOLAR PROTEIN SORTING 26 RELATED"/>
    <property type="match status" value="1"/>
</dbReference>
<dbReference type="InterPro" id="IPR014752">
    <property type="entry name" value="Arrestin-like_C"/>
</dbReference>
<dbReference type="GO" id="GO:0042147">
    <property type="term" value="P:retrograde transport, endosome to Golgi"/>
    <property type="evidence" value="ECO:0007669"/>
    <property type="project" value="UniProtKB-ARBA"/>
</dbReference>
<dbReference type="Pfam" id="PF03643">
    <property type="entry name" value="Vps26"/>
    <property type="match status" value="1"/>
</dbReference>
<reference evidence="5 6" key="1">
    <citation type="submission" date="2020-05" db="EMBL/GenBank/DDBJ databases">
        <authorList>
            <person name="Casaregola S."/>
            <person name="Devillers H."/>
            <person name="Grondin C."/>
        </authorList>
    </citation>
    <scope>NUCLEOTIDE SEQUENCE [LARGE SCALE GENOMIC DNA]</scope>
    <source>
        <strain evidence="5 6">CLIB 1767</strain>
    </source>
</reference>
<dbReference type="EMBL" id="CAEFZW010000002">
    <property type="protein sequence ID" value="CAB4253275.1"/>
    <property type="molecule type" value="Genomic_DNA"/>
</dbReference>
<dbReference type="AlphaFoldDB" id="A0A8H2VE78"/>
<keyword evidence="3" id="KW-0653">Protein transport</keyword>
<feature type="region of interest" description="Disordered" evidence="4">
    <location>
        <begin position="85"/>
        <end position="106"/>
    </location>
</feature>
<organism evidence="5 6">
    <name type="scientific">Maudiozyma barnettii</name>
    <dbReference type="NCBI Taxonomy" id="61262"/>
    <lineage>
        <taxon>Eukaryota</taxon>
        <taxon>Fungi</taxon>
        <taxon>Dikarya</taxon>
        <taxon>Ascomycota</taxon>
        <taxon>Saccharomycotina</taxon>
        <taxon>Saccharomycetes</taxon>
        <taxon>Saccharomycetales</taxon>
        <taxon>Saccharomycetaceae</taxon>
        <taxon>Maudiozyma</taxon>
    </lineage>
</organism>
<feature type="compositionally biased region" description="Low complexity" evidence="4">
    <location>
        <begin position="220"/>
        <end position="232"/>
    </location>
</feature>
<evidence type="ECO:0000256" key="1">
    <source>
        <dbReference type="ARBA" id="ARBA00009100"/>
    </source>
</evidence>
<dbReference type="GO" id="GO:0030904">
    <property type="term" value="C:retromer complex"/>
    <property type="evidence" value="ECO:0007669"/>
    <property type="project" value="UniProtKB-ARBA"/>
</dbReference>